<dbReference type="SUPFAM" id="SSF55729">
    <property type="entry name" value="Acyl-CoA N-acyltransferases (Nat)"/>
    <property type="match status" value="1"/>
</dbReference>
<dbReference type="SMART" id="SM01006">
    <property type="entry name" value="AlcB"/>
    <property type="match status" value="1"/>
</dbReference>
<gene>
    <name evidence="6" type="ORF">N869_01650</name>
</gene>
<evidence type="ECO:0000256" key="4">
    <source>
        <dbReference type="ARBA" id="ARBA00031122"/>
    </source>
</evidence>
<dbReference type="GO" id="GO:0016410">
    <property type="term" value="F:N-acyltransferase activity"/>
    <property type="evidence" value="ECO:0007669"/>
    <property type="project" value="TreeGrafter"/>
</dbReference>
<evidence type="ECO:0000313" key="6">
    <source>
        <dbReference type="EMBL" id="KGM12601.1"/>
    </source>
</evidence>
<evidence type="ECO:0000313" key="7">
    <source>
        <dbReference type="Proteomes" id="UP000054314"/>
    </source>
</evidence>
<evidence type="ECO:0000256" key="3">
    <source>
        <dbReference type="ARBA" id="ARBA00020586"/>
    </source>
</evidence>
<evidence type="ECO:0000256" key="1">
    <source>
        <dbReference type="ARBA" id="ARBA00003818"/>
    </source>
</evidence>
<comment type="pathway">
    <text evidence="2">Siderophore biosynthesis; mycobactin biosynthesis.</text>
</comment>
<accession>A0A0A0BXF8</accession>
<dbReference type="Gene3D" id="3.40.630.30">
    <property type="match status" value="1"/>
</dbReference>
<dbReference type="GO" id="GO:0019290">
    <property type="term" value="P:siderophore biosynthetic process"/>
    <property type="evidence" value="ECO:0007669"/>
    <property type="project" value="InterPro"/>
</dbReference>
<proteinExistence type="predicted"/>
<dbReference type="OrthoDB" id="5177616at2"/>
<organism evidence="6 7">
    <name type="scientific">Cellulomonas bogoriensis 69B4 = DSM 16987</name>
    <dbReference type="NCBI Taxonomy" id="1386082"/>
    <lineage>
        <taxon>Bacteria</taxon>
        <taxon>Bacillati</taxon>
        <taxon>Actinomycetota</taxon>
        <taxon>Actinomycetes</taxon>
        <taxon>Micrococcales</taxon>
        <taxon>Cellulomonadaceae</taxon>
        <taxon>Cellulomonas</taxon>
    </lineage>
</organism>
<dbReference type="UniPathway" id="UPA00011"/>
<dbReference type="PANTHER" id="PTHR31438:SF1">
    <property type="entry name" value="LYSINE N-ACYLTRANSFERASE C17G9.06C-RELATED"/>
    <property type="match status" value="1"/>
</dbReference>
<sequence length="180" mass="19767">MSTVTTVGALTTRPVDLDADVPVVHAWVTTDRARFWGMRHATVQDVRDDLAATLADPHRDARTGLHDGVPAFLLETYDPTHHELAQQVPVGPGDLGMHLLVGTPVVPLRGFTLAVMRTVMAHCFADPGVRRVVVEPDVRNHRIHALNEAVGFVVDREVALSDKRALISVCTRTAFESRTR</sequence>
<feature type="domain" description="Acyltransferase MbtK/IucB-like conserved" evidence="5">
    <location>
        <begin position="13"/>
        <end position="60"/>
    </location>
</feature>
<dbReference type="PANTHER" id="PTHR31438">
    <property type="entry name" value="LYSINE N-ACYLTRANSFERASE C17G9.06C-RELATED"/>
    <property type="match status" value="1"/>
</dbReference>
<dbReference type="InterPro" id="IPR016181">
    <property type="entry name" value="Acyl_CoA_acyltransferase"/>
</dbReference>
<dbReference type="RefSeq" id="WP_052105310.1">
    <property type="nucleotide sequence ID" value="NZ_AXCZ01000093.1"/>
</dbReference>
<dbReference type="EMBL" id="AXCZ01000093">
    <property type="protein sequence ID" value="KGM12601.1"/>
    <property type="molecule type" value="Genomic_DNA"/>
</dbReference>
<reference evidence="6 7" key="1">
    <citation type="submission" date="2013-08" db="EMBL/GenBank/DDBJ databases">
        <title>Genome sequencing of Cellulomonas bogoriensis 69B4.</title>
        <authorList>
            <person name="Chen F."/>
            <person name="Li Y."/>
            <person name="Wang G."/>
        </authorList>
    </citation>
    <scope>NUCLEOTIDE SEQUENCE [LARGE SCALE GENOMIC DNA]</scope>
    <source>
        <strain evidence="6 7">69B4</strain>
    </source>
</reference>
<dbReference type="InterPro" id="IPR019432">
    <property type="entry name" value="Acyltransferase_MbtK/IucB-like"/>
</dbReference>
<evidence type="ECO:0000256" key="2">
    <source>
        <dbReference type="ARBA" id="ARBA00005102"/>
    </source>
</evidence>
<keyword evidence="6" id="KW-0808">Transferase</keyword>
<evidence type="ECO:0000259" key="5">
    <source>
        <dbReference type="SMART" id="SM01006"/>
    </source>
</evidence>
<name>A0A0A0BXF8_9CELL</name>
<dbReference type="AlphaFoldDB" id="A0A0A0BXF8"/>
<comment type="caution">
    <text evidence="6">The sequence shown here is derived from an EMBL/GenBank/DDBJ whole genome shotgun (WGS) entry which is preliminary data.</text>
</comment>
<protein>
    <recommendedName>
        <fullName evidence="3">Lysine N-acyltransferase MbtK</fullName>
    </recommendedName>
    <alternativeName>
        <fullName evidence="4">Mycobactin synthase protein K</fullName>
    </alternativeName>
</protein>
<dbReference type="Pfam" id="PF13523">
    <property type="entry name" value="Acetyltransf_8"/>
    <property type="match status" value="1"/>
</dbReference>
<keyword evidence="7" id="KW-1185">Reference proteome</keyword>
<comment type="function">
    <text evidence="1">Acyltransferase required for the direct transfer of medium- to long-chain fatty acyl moieties from a carrier protein (MbtL) on to the epsilon-amino group of lysine residue in the mycobactin core.</text>
</comment>
<dbReference type="Proteomes" id="UP000054314">
    <property type="component" value="Unassembled WGS sequence"/>
</dbReference>